<dbReference type="InterPro" id="IPR002164">
    <property type="entry name" value="NAP_family"/>
</dbReference>
<protein>
    <recommendedName>
        <fullName evidence="6">Nap family protein</fullName>
    </recommendedName>
</protein>
<evidence type="ECO:0000313" key="4">
    <source>
        <dbReference type="EMBL" id="KAL1896506.1"/>
    </source>
</evidence>
<dbReference type="InterPro" id="IPR037231">
    <property type="entry name" value="NAP-like_sf"/>
</dbReference>
<sequence>MAPTELAAPVSSVTYSELTDIEADFDDYNVELLTQQATRERALYERRSEIVRRIAGFWPLVFEQAPPEIDQCIQPTDGALLLSALEDFEVTRFEVADGGDPRSVALRFTFAENDIFEDRVIEKRFWYRREPVKEPKEGEKKKDGSSESWSGLVSEPVAIKWKKGKDLTDGLLDLAVQVYKEGPSSSSDDKSSKAKDELNAALSKTAVGGLSFFAWFGYVGRRISAEESKAAVAQERKERAERAEKRAKGEKVGDEDEEDEDDKEDEDEDDEDDEEYEFEIFPDGDTVALALSEDVWPNAIKYFRQAQEQETLSEADFEEGFDIIAEDDDEEDDEDVPPAKKQRT</sequence>
<name>A0ABR3Z760_9PEZI</name>
<evidence type="ECO:0000256" key="2">
    <source>
        <dbReference type="RuleBase" id="RU003876"/>
    </source>
</evidence>
<reference evidence="4 5" key="1">
    <citation type="journal article" date="2024" name="IMA Fungus">
        <title>IMA Genome - F19 : A genome assembly and annotation guide to empower mycologists, including annotated draft genome sequences of Ceratocystis pirilliformis, Diaporthe australafricana, Fusarium ophioides, Paecilomyces lecythidis, and Sporothrix stenoceras.</title>
        <authorList>
            <person name="Aylward J."/>
            <person name="Wilson A.M."/>
            <person name="Visagie C.M."/>
            <person name="Spraker J."/>
            <person name="Barnes I."/>
            <person name="Buitendag C."/>
            <person name="Ceriani C."/>
            <person name="Del Mar Angel L."/>
            <person name="du Plessis D."/>
            <person name="Fuchs T."/>
            <person name="Gasser K."/>
            <person name="Kramer D."/>
            <person name="Li W."/>
            <person name="Munsamy K."/>
            <person name="Piso A."/>
            <person name="Price J.L."/>
            <person name="Sonnekus B."/>
            <person name="Thomas C."/>
            <person name="van der Nest A."/>
            <person name="van Dijk A."/>
            <person name="van Heerden A."/>
            <person name="van Vuuren N."/>
            <person name="Yilmaz N."/>
            <person name="Duong T.A."/>
            <person name="van der Merwe N.A."/>
            <person name="Wingfield M.J."/>
            <person name="Wingfield B.D."/>
        </authorList>
    </citation>
    <scope>NUCLEOTIDE SEQUENCE [LARGE SCALE GENOMIC DNA]</scope>
    <source>
        <strain evidence="4 5">CMW 5346</strain>
    </source>
</reference>
<dbReference type="PANTHER" id="PTHR11875">
    <property type="entry name" value="TESTIS-SPECIFIC Y-ENCODED PROTEIN"/>
    <property type="match status" value="1"/>
</dbReference>
<evidence type="ECO:0000256" key="3">
    <source>
        <dbReference type="SAM" id="MobiDB-lite"/>
    </source>
</evidence>
<proteinExistence type="inferred from homology"/>
<evidence type="ECO:0000313" key="5">
    <source>
        <dbReference type="Proteomes" id="UP001583186"/>
    </source>
</evidence>
<dbReference type="SUPFAM" id="SSF143113">
    <property type="entry name" value="NAP-like"/>
    <property type="match status" value="1"/>
</dbReference>
<feature type="compositionally biased region" description="Acidic residues" evidence="3">
    <location>
        <begin position="311"/>
        <end position="336"/>
    </location>
</feature>
<accession>A0ABR3Z760</accession>
<dbReference type="EMBL" id="JAWCUI010000022">
    <property type="protein sequence ID" value="KAL1896506.1"/>
    <property type="molecule type" value="Genomic_DNA"/>
</dbReference>
<gene>
    <name evidence="4" type="ORF">Sste5346_004540</name>
</gene>
<comment type="similarity">
    <text evidence="1 2">Belongs to the nucleosome assembly protein (NAP) family.</text>
</comment>
<evidence type="ECO:0008006" key="6">
    <source>
        <dbReference type="Google" id="ProtNLM"/>
    </source>
</evidence>
<feature type="region of interest" description="Disordered" evidence="3">
    <location>
        <begin position="233"/>
        <end position="284"/>
    </location>
</feature>
<evidence type="ECO:0000256" key="1">
    <source>
        <dbReference type="ARBA" id="ARBA00009947"/>
    </source>
</evidence>
<dbReference type="Pfam" id="PF00956">
    <property type="entry name" value="NAP"/>
    <property type="match status" value="1"/>
</dbReference>
<organism evidence="4 5">
    <name type="scientific">Sporothrix stenoceras</name>
    <dbReference type="NCBI Taxonomy" id="5173"/>
    <lineage>
        <taxon>Eukaryota</taxon>
        <taxon>Fungi</taxon>
        <taxon>Dikarya</taxon>
        <taxon>Ascomycota</taxon>
        <taxon>Pezizomycotina</taxon>
        <taxon>Sordariomycetes</taxon>
        <taxon>Sordariomycetidae</taxon>
        <taxon>Ophiostomatales</taxon>
        <taxon>Ophiostomataceae</taxon>
        <taxon>Sporothrix</taxon>
    </lineage>
</organism>
<feature type="region of interest" description="Disordered" evidence="3">
    <location>
        <begin position="309"/>
        <end position="344"/>
    </location>
</feature>
<dbReference type="Gene3D" id="3.30.1120.90">
    <property type="entry name" value="Nucleosome assembly protein"/>
    <property type="match status" value="1"/>
</dbReference>
<feature type="compositionally biased region" description="Basic and acidic residues" evidence="3">
    <location>
        <begin position="233"/>
        <end position="252"/>
    </location>
</feature>
<comment type="caution">
    <text evidence="4">The sequence shown here is derived from an EMBL/GenBank/DDBJ whole genome shotgun (WGS) entry which is preliminary data.</text>
</comment>
<feature type="compositionally biased region" description="Acidic residues" evidence="3">
    <location>
        <begin position="253"/>
        <end position="282"/>
    </location>
</feature>
<keyword evidence="5" id="KW-1185">Reference proteome</keyword>
<dbReference type="Proteomes" id="UP001583186">
    <property type="component" value="Unassembled WGS sequence"/>
</dbReference>